<organism evidence="1 2">
    <name type="scientific">Phytoactinopolyspora halotolerans</name>
    <dbReference type="NCBI Taxonomy" id="1981512"/>
    <lineage>
        <taxon>Bacteria</taxon>
        <taxon>Bacillati</taxon>
        <taxon>Actinomycetota</taxon>
        <taxon>Actinomycetes</taxon>
        <taxon>Jiangellales</taxon>
        <taxon>Jiangellaceae</taxon>
        <taxon>Phytoactinopolyspora</taxon>
    </lineage>
</organism>
<evidence type="ECO:0000313" key="2">
    <source>
        <dbReference type="Proteomes" id="UP000475214"/>
    </source>
</evidence>
<keyword evidence="2" id="KW-1185">Reference proteome</keyword>
<name>A0A6L9S3R3_9ACTN</name>
<comment type="caution">
    <text evidence="1">The sequence shown here is derived from an EMBL/GenBank/DDBJ whole genome shotgun (WGS) entry which is preliminary data.</text>
</comment>
<accession>A0A6L9S3R3</accession>
<proteinExistence type="predicted"/>
<evidence type="ECO:0000313" key="1">
    <source>
        <dbReference type="EMBL" id="NED99293.1"/>
    </source>
</evidence>
<sequence>MDQEAQLISVALVRYADSCPPTLHPDCPYVEESEGNRTCRSQCRDEVVRLSKPGHTGGTILAGPLFDARQYLLSESTAVPDANWHTSSLLLRLRSALLSPPRSHRGEYFLVREIDATNALAYLGQRGFDSEWIVRFGLAQELPTMLALWVIGWYSELGQTEQRPQWVAPWLDAFENRVGECDSTDIGQLLAAAHRSGFIEWVRRWLQQAPLHDVVAWTPMDDSTDGTDPDDGQARWMIDRFTETYLRDWVETSLHHEYHYLRGRQDPPTTIAEMMRRQLTKSDVDRELARRSVEGSRSRLAEVRSQAIGLLSEGRRREAAALFDAARILEPQDAEAHNNYGFCLTPDDPETALRALVRAEELGVAAKALNLLNQSIALRLLGRPADALAAAERALDQTGGRSEPAWLWDNLIASDEPTIENVDLVTYIRRLGRDLAEELGEEEQMDLWRQRLSVLDGPTD</sequence>
<dbReference type="RefSeq" id="WP_163732875.1">
    <property type="nucleotide sequence ID" value="NZ_JAAGOA010000002.1"/>
</dbReference>
<evidence type="ECO:0008006" key="3">
    <source>
        <dbReference type="Google" id="ProtNLM"/>
    </source>
</evidence>
<dbReference type="AlphaFoldDB" id="A0A6L9S3R3"/>
<dbReference type="EMBL" id="JAAGOA010000002">
    <property type="protein sequence ID" value="NED99293.1"/>
    <property type="molecule type" value="Genomic_DNA"/>
</dbReference>
<dbReference type="SUPFAM" id="SSF48452">
    <property type="entry name" value="TPR-like"/>
    <property type="match status" value="1"/>
</dbReference>
<dbReference type="InterPro" id="IPR011990">
    <property type="entry name" value="TPR-like_helical_dom_sf"/>
</dbReference>
<dbReference type="Gene3D" id="1.25.40.10">
    <property type="entry name" value="Tetratricopeptide repeat domain"/>
    <property type="match status" value="1"/>
</dbReference>
<gene>
    <name evidence="1" type="ORF">G1H10_03850</name>
</gene>
<reference evidence="1 2" key="1">
    <citation type="submission" date="2020-02" db="EMBL/GenBank/DDBJ databases">
        <authorList>
            <person name="Li X.-J."/>
            <person name="Han X.-M."/>
        </authorList>
    </citation>
    <scope>NUCLEOTIDE SEQUENCE [LARGE SCALE GENOMIC DNA]</scope>
    <source>
        <strain evidence="1 2">CCTCC AB 2017055</strain>
    </source>
</reference>
<protein>
    <recommendedName>
        <fullName evidence="3">Tetratricopeptide repeat protein</fullName>
    </recommendedName>
</protein>
<dbReference type="Proteomes" id="UP000475214">
    <property type="component" value="Unassembled WGS sequence"/>
</dbReference>